<evidence type="ECO:0000256" key="3">
    <source>
        <dbReference type="ARBA" id="ARBA00022989"/>
    </source>
</evidence>
<evidence type="ECO:0000256" key="1">
    <source>
        <dbReference type="ARBA" id="ARBA00004141"/>
    </source>
</evidence>
<dbReference type="InterPro" id="IPR008952">
    <property type="entry name" value="Tetraspanin_EC2_sf"/>
</dbReference>
<feature type="transmembrane region" description="Helical" evidence="6">
    <location>
        <begin position="335"/>
        <end position="360"/>
    </location>
</feature>
<feature type="compositionally biased region" description="Basic residues" evidence="5">
    <location>
        <begin position="309"/>
        <end position="320"/>
    </location>
</feature>
<dbReference type="Gene3D" id="1.10.1450.10">
    <property type="entry name" value="Tetraspanin"/>
    <property type="match status" value="1"/>
</dbReference>
<comment type="caution">
    <text evidence="7">The sequence shown here is derived from an EMBL/GenBank/DDBJ whole genome shotgun (WGS) entry which is preliminary data.</text>
</comment>
<feature type="transmembrane region" description="Helical" evidence="6">
    <location>
        <begin position="116"/>
        <end position="138"/>
    </location>
</feature>
<keyword evidence="4 6" id="KW-0472">Membrane</keyword>
<evidence type="ECO:0000256" key="6">
    <source>
        <dbReference type="SAM" id="Phobius"/>
    </source>
</evidence>
<dbReference type="EMBL" id="NJHN03000112">
    <property type="protein sequence ID" value="KAH9414262.1"/>
    <property type="molecule type" value="Genomic_DNA"/>
</dbReference>
<reference evidence="7 8" key="1">
    <citation type="journal article" date="2018" name="J. Allergy Clin. Immunol.">
        <title>High-quality assembly of Dermatophagoides pteronyssinus genome and transcriptome reveals a wide range of novel allergens.</title>
        <authorList>
            <person name="Liu X.Y."/>
            <person name="Yang K.Y."/>
            <person name="Wang M.Q."/>
            <person name="Kwok J.S."/>
            <person name="Zeng X."/>
            <person name="Yang Z."/>
            <person name="Xiao X.J."/>
            <person name="Lau C.P."/>
            <person name="Li Y."/>
            <person name="Huang Z.M."/>
            <person name="Ba J.G."/>
            <person name="Yim A.K."/>
            <person name="Ouyang C.Y."/>
            <person name="Ngai S.M."/>
            <person name="Chan T.F."/>
            <person name="Leung E.L."/>
            <person name="Liu L."/>
            <person name="Liu Z.G."/>
            <person name="Tsui S.K."/>
        </authorList>
    </citation>
    <scope>NUCLEOTIDE SEQUENCE [LARGE SCALE GENOMIC DNA]</scope>
    <source>
        <strain evidence="7">Derp</strain>
    </source>
</reference>
<feature type="region of interest" description="Disordered" evidence="5">
    <location>
        <begin position="307"/>
        <end position="326"/>
    </location>
</feature>
<gene>
    <name evidence="7" type="ORF">DERP_008459</name>
</gene>
<evidence type="ECO:0000256" key="5">
    <source>
        <dbReference type="SAM" id="MobiDB-lite"/>
    </source>
</evidence>
<feature type="transmembrane region" description="Helical" evidence="6">
    <location>
        <begin position="62"/>
        <end position="85"/>
    </location>
</feature>
<keyword evidence="3 6" id="KW-1133">Transmembrane helix</keyword>
<sequence length="529" mass="60630">MAATNRQQPQQQQSSSSSSRQSSSLLSKQQQRIIAPSSLIANQSENIPTPECCCFSARFVNLILYLFNFIFLFSGICILLLTVLYGRPEVSRYLGETTKYLQNIINLMDNGHLVHIIHYTMLFCGIVIIVISLINICFATTINWSNSSDYYYYHRDHHQYHHGENRGCCYHQKQQQQQRLNENKSLLRYGDGNGHNHNGILLTDSNRQQQEPSSLFISTSSTSSPSKSAYLNESLLLDDSNDLDLCIDDHGHRYSSSTSSSTTDQHQQSSSMMMIMIDNDGKYSNQILHNNNNNNNNQIDDYNKMDRSKMKHSNRKKHSKSSSTSSWSHFANSTLILCIYIFILLFLFTIQLVIGLISIITVSPDNVFISSSSTSSKSSIQNDNFLISIRDSINIANLLVNRANEIEQLYQEFHCCGWNYYDDYEYLRIIDNNQNQNDDDDQQQSTIIIDDNRNKTIPVPDLCCKTLIPNCGRRKHPNNIYYDGCWSKFGTEMRDYILMLGWTALGFAIIELIGLMFAVCHYVQIMSKS</sequence>
<name>A0ABQ8IVB3_DERPT</name>
<organism evidence="7 8">
    <name type="scientific">Dermatophagoides pteronyssinus</name>
    <name type="common">European house dust mite</name>
    <dbReference type="NCBI Taxonomy" id="6956"/>
    <lineage>
        <taxon>Eukaryota</taxon>
        <taxon>Metazoa</taxon>
        <taxon>Ecdysozoa</taxon>
        <taxon>Arthropoda</taxon>
        <taxon>Chelicerata</taxon>
        <taxon>Arachnida</taxon>
        <taxon>Acari</taxon>
        <taxon>Acariformes</taxon>
        <taxon>Sarcoptiformes</taxon>
        <taxon>Astigmata</taxon>
        <taxon>Psoroptidia</taxon>
        <taxon>Analgoidea</taxon>
        <taxon>Pyroglyphidae</taxon>
        <taxon>Dermatophagoidinae</taxon>
        <taxon>Dermatophagoides</taxon>
    </lineage>
</organism>
<keyword evidence="2 6" id="KW-0812">Transmembrane</keyword>
<comment type="subcellular location">
    <subcellularLocation>
        <location evidence="1">Membrane</location>
        <topology evidence="1">Multi-pass membrane protein</topology>
    </subcellularLocation>
</comment>
<evidence type="ECO:0000313" key="7">
    <source>
        <dbReference type="EMBL" id="KAH9414262.1"/>
    </source>
</evidence>
<evidence type="ECO:0000313" key="8">
    <source>
        <dbReference type="Proteomes" id="UP000887458"/>
    </source>
</evidence>
<proteinExistence type="predicted"/>
<reference evidence="7 8" key="2">
    <citation type="journal article" date="2022" name="Mol. Biol. Evol.">
        <title>Comparative Genomics Reveals Insights into the Divergent Evolution of Astigmatic Mites and Household Pest Adaptations.</title>
        <authorList>
            <person name="Xiong Q."/>
            <person name="Wan A.T."/>
            <person name="Liu X."/>
            <person name="Fung C.S."/>
            <person name="Xiao X."/>
            <person name="Malainual N."/>
            <person name="Hou J."/>
            <person name="Wang L."/>
            <person name="Wang M."/>
            <person name="Yang K.Y."/>
            <person name="Cui Y."/>
            <person name="Leung E.L."/>
            <person name="Nong W."/>
            <person name="Shin S.K."/>
            <person name="Au S.W."/>
            <person name="Jeong K.Y."/>
            <person name="Chew F.T."/>
            <person name="Hui J.H."/>
            <person name="Leung T.F."/>
            <person name="Tungtrongchitr A."/>
            <person name="Zhong N."/>
            <person name="Liu Z."/>
            <person name="Tsui S.K."/>
        </authorList>
    </citation>
    <scope>NUCLEOTIDE SEQUENCE [LARGE SCALE GENOMIC DNA]</scope>
    <source>
        <strain evidence="7">Derp</strain>
    </source>
</reference>
<dbReference type="PANTHER" id="PTHR19282">
    <property type="entry name" value="TETRASPANIN"/>
    <property type="match status" value="1"/>
</dbReference>
<dbReference type="InterPro" id="IPR018499">
    <property type="entry name" value="Tetraspanin/Peripherin"/>
</dbReference>
<feature type="transmembrane region" description="Helical" evidence="6">
    <location>
        <begin position="496"/>
        <end position="523"/>
    </location>
</feature>
<dbReference type="Pfam" id="PF00335">
    <property type="entry name" value="Tetraspanin"/>
    <property type="match status" value="1"/>
</dbReference>
<protein>
    <submittedName>
        <fullName evidence="7">Uncharacterized protein</fullName>
    </submittedName>
</protein>
<evidence type="ECO:0000256" key="2">
    <source>
        <dbReference type="ARBA" id="ARBA00022692"/>
    </source>
</evidence>
<evidence type="ECO:0000256" key="4">
    <source>
        <dbReference type="ARBA" id="ARBA00023136"/>
    </source>
</evidence>
<dbReference type="Proteomes" id="UP000887458">
    <property type="component" value="Unassembled WGS sequence"/>
</dbReference>
<keyword evidence="8" id="KW-1185">Reference proteome</keyword>
<accession>A0ABQ8IVB3</accession>
<feature type="region of interest" description="Disordered" evidence="5">
    <location>
        <begin position="1"/>
        <end position="22"/>
    </location>
</feature>